<keyword evidence="3" id="KW-0479">Metal-binding</keyword>
<accession>A0A4Q1SD32</accession>
<proteinExistence type="inferred from homology"/>
<dbReference type="SUPFAM" id="SSF53474">
    <property type="entry name" value="alpha/beta-Hydrolases"/>
    <property type="match status" value="1"/>
</dbReference>
<evidence type="ECO:0000256" key="5">
    <source>
        <dbReference type="ARBA" id="ARBA00022801"/>
    </source>
</evidence>
<keyword evidence="4 8" id="KW-0732">Signal</keyword>
<evidence type="ECO:0000256" key="3">
    <source>
        <dbReference type="ARBA" id="ARBA00022723"/>
    </source>
</evidence>
<feature type="signal peptide" evidence="8">
    <location>
        <begin position="1"/>
        <end position="20"/>
    </location>
</feature>
<evidence type="ECO:0000256" key="7">
    <source>
        <dbReference type="ARBA" id="ARBA00023157"/>
    </source>
</evidence>
<evidence type="ECO:0000313" key="9">
    <source>
        <dbReference type="EMBL" id="RXS94951.1"/>
    </source>
</evidence>
<dbReference type="InterPro" id="IPR029058">
    <property type="entry name" value="AB_hydrolase_fold"/>
</dbReference>
<comment type="similarity">
    <text evidence="1">Belongs to the tannase family.</text>
</comment>
<dbReference type="InterPro" id="IPR011118">
    <property type="entry name" value="Tannase/feruloyl_esterase"/>
</dbReference>
<evidence type="ECO:0000256" key="4">
    <source>
        <dbReference type="ARBA" id="ARBA00022729"/>
    </source>
</evidence>
<keyword evidence="5 9" id="KW-0378">Hydrolase</keyword>
<dbReference type="PANTHER" id="PTHR33938:SF15">
    <property type="entry name" value="FERULOYL ESTERASE B-RELATED"/>
    <property type="match status" value="1"/>
</dbReference>
<evidence type="ECO:0000313" key="10">
    <source>
        <dbReference type="Proteomes" id="UP000290253"/>
    </source>
</evidence>
<protein>
    <submittedName>
        <fullName evidence="9">Tannase/feruloyl esterase family alpha/beta hydrolase</fullName>
    </submittedName>
</protein>
<keyword evidence="6" id="KW-0106">Calcium</keyword>
<dbReference type="EMBL" id="SDMK01000002">
    <property type="protein sequence ID" value="RXS94951.1"/>
    <property type="molecule type" value="Genomic_DNA"/>
</dbReference>
<dbReference type="Pfam" id="PF07519">
    <property type="entry name" value="Tannase"/>
    <property type="match status" value="1"/>
</dbReference>
<dbReference type="OrthoDB" id="176867at2"/>
<dbReference type="RefSeq" id="WP_129208120.1">
    <property type="nucleotide sequence ID" value="NZ_BMGU01000003.1"/>
</dbReference>
<dbReference type="Proteomes" id="UP000290253">
    <property type="component" value="Unassembled WGS sequence"/>
</dbReference>
<name>A0A4Q1SD32_9BACT</name>
<dbReference type="GO" id="GO:0046872">
    <property type="term" value="F:metal ion binding"/>
    <property type="evidence" value="ECO:0007669"/>
    <property type="project" value="UniProtKB-KW"/>
</dbReference>
<keyword evidence="2" id="KW-0719">Serine esterase</keyword>
<evidence type="ECO:0000256" key="1">
    <source>
        <dbReference type="ARBA" id="ARBA00006249"/>
    </source>
</evidence>
<dbReference type="PANTHER" id="PTHR33938">
    <property type="entry name" value="FERULOYL ESTERASE B-RELATED"/>
    <property type="match status" value="1"/>
</dbReference>
<keyword evidence="7" id="KW-1015">Disulfide bond</keyword>
<dbReference type="AlphaFoldDB" id="A0A4Q1SD32"/>
<comment type="caution">
    <text evidence="9">The sequence shown here is derived from an EMBL/GenBank/DDBJ whole genome shotgun (WGS) entry which is preliminary data.</text>
</comment>
<dbReference type="GO" id="GO:0052689">
    <property type="term" value="F:carboxylic ester hydrolase activity"/>
    <property type="evidence" value="ECO:0007669"/>
    <property type="project" value="UniProtKB-KW"/>
</dbReference>
<evidence type="ECO:0000256" key="2">
    <source>
        <dbReference type="ARBA" id="ARBA00022487"/>
    </source>
</evidence>
<keyword evidence="10" id="KW-1185">Reference proteome</keyword>
<organism evidence="9 10">
    <name type="scientific">Silvibacterium dinghuense</name>
    <dbReference type="NCBI Taxonomy" id="1560006"/>
    <lineage>
        <taxon>Bacteria</taxon>
        <taxon>Pseudomonadati</taxon>
        <taxon>Acidobacteriota</taxon>
        <taxon>Terriglobia</taxon>
        <taxon>Terriglobales</taxon>
        <taxon>Acidobacteriaceae</taxon>
        <taxon>Silvibacterium</taxon>
    </lineage>
</organism>
<dbReference type="PROSITE" id="PS51257">
    <property type="entry name" value="PROKAR_LIPOPROTEIN"/>
    <property type="match status" value="1"/>
</dbReference>
<sequence length="539" mass="58120">MPRRPLLFALLFTLPAIAFAQQSSSACSRLTSLSLSDARVTDASIVAAGVFLPAGDPPSPQDAAVYKSLPAFCRIQIASTPTSDSNIRIEVWLPLTRTAWNGKFRGQGNGGFAGSFYYSLMALSVSQGYATADTDTGHTGDSTDASWALHHPEKIADFGYRAVHLMTLRAKDVITAFYGQSPAHSYFASCSDGGREALMEAQRFPADYDGILAGAPAYLWTNLVTAGMKKAKAMLSEPSSYIPPAKVAIVASAVLKACDAKDGLKDGILNDPRACHFDPETLLCKGAKTDACLTRPQVENLRSLYAPTLDNAGNLIYPQTLPGGELGPGGWSTWIYGPKPGQSLGIAFGLHYFSNMVYEDPNWDWKTFELDKAINDAMSKTARDLNASDPDLRPFAARGGKLILYHGWNDPAISPLSTIQYYETVTKIDPTSSSYVRLFLVPGMQHCMNGPGPSSFGQFGWMPGSGPDDAAHNLYRALENWVDHGPAPETVIAEKIEPGANHKPAITMSRPLCAYPKQPHYSGKGNPNKAASFTCQLPH</sequence>
<feature type="chain" id="PRO_5020796030" evidence="8">
    <location>
        <begin position="21"/>
        <end position="539"/>
    </location>
</feature>
<evidence type="ECO:0000256" key="8">
    <source>
        <dbReference type="SAM" id="SignalP"/>
    </source>
</evidence>
<evidence type="ECO:0000256" key="6">
    <source>
        <dbReference type="ARBA" id="ARBA00022837"/>
    </source>
</evidence>
<reference evidence="9 10" key="1">
    <citation type="journal article" date="2016" name="Int. J. Syst. Evol. Microbiol.">
        <title>Acidipila dinghuensis sp. nov., an acidobacterium isolated from forest soil.</title>
        <authorList>
            <person name="Jiang Y.W."/>
            <person name="Wang J."/>
            <person name="Chen M.H."/>
            <person name="Lv Y.Y."/>
            <person name="Qiu L.H."/>
        </authorList>
    </citation>
    <scope>NUCLEOTIDE SEQUENCE [LARGE SCALE GENOMIC DNA]</scope>
    <source>
        <strain evidence="9 10">DHOF10</strain>
    </source>
</reference>
<gene>
    <name evidence="9" type="ORF">ESZ00_09955</name>
</gene>